<comment type="caution">
    <text evidence="1">The sequence shown here is derived from an EMBL/GenBank/DDBJ whole genome shotgun (WGS) entry which is preliminary data.</text>
</comment>
<accession>A0A645JNH9</accession>
<name>A0A645JNH9_9ZZZZ</name>
<reference evidence="1" key="1">
    <citation type="submission" date="2019-08" db="EMBL/GenBank/DDBJ databases">
        <authorList>
            <person name="Kucharzyk K."/>
            <person name="Murdoch R.W."/>
            <person name="Higgins S."/>
            <person name="Loffler F."/>
        </authorList>
    </citation>
    <scope>NUCLEOTIDE SEQUENCE</scope>
</reference>
<gene>
    <name evidence="1" type="ORF">SDC9_212620</name>
</gene>
<evidence type="ECO:0000313" key="1">
    <source>
        <dbReference type="EMBL" id="MPN64842.1"/>
    </source>
</evidence>
<organism evidence="1">
    <name type="scientific">bioreactor metagenome</name>
    <dbReference type="NCBI Taxonomy" id="1076179"/>
    <lineage>
        <taxon>unclassified sequences</taxon>
        <taxon>metagenomes</taxon>
        <taxon>ecological metagenomes</taxon>
    </lineage>
</organism>
<proteinExistence type="predicted"/>
<sequence>MADVIGVGETNIANAAEDIASNIAIATSSFTRQVSFHTAQPFFGLCFAVMSNHCGDQRRVIRVLSGTNTDFTFVLRAGELFVMPVIDWQ</sequence>
<dbReference type="AlphaFoldDB" id="A0A645JNH9"/>
<dbReference type="EMBL" id="VSSQ01146319">
    <property type="protein sequence ID" value="MPN64842.1"/>
    <property type="molecule type" value="Genomic_DNA"/>
</dbReference>
<protein>
    <submittedName>
        <fullName evidence="1">Uncharacterized protein</fullName>
    </submittedName>
</protein>